<dbReference type="AlphaFoldDB" id="A0A4V3D994"/>
<comment type="caution">
    <text evidence="2">The sequence shown here is derived from an EMBL/GenBank/DDBJ whole genome shotgun (WGS) entry which is preliminary data.</text>
</comment>
<dbReference type="RefSeq" id="WP_341770505.1">
    <property type="nucleotide sequence ID" value="NZ_SNYN01000001.1"/>
</dbReference>
<reference evidence="2 3" key="1">
    <citation type="submission" date="2019-03" db="EMBL/GenBank/DDBJ databases">
        <title>Genomic Encyclopedia of Type Strains, Phase IV (KMG-IV): sequencing the most valuable type-strain genomes for metagenomic binning, comparative biology and taxonomic classification.</title>
        <authorList>
            <person name="Goeker M."/>
        </authorList>
    </citation>
    <scope>NUCLEOTIDE SEQUENCE [LARGE SCALE GENOMIC DNA]</scope>
    <source>
        <strain evidence="2 3">DSM 46770</strain>
    </source>
</reference>
<dbReference type="InterPro" id="IPR021517">
    <property type="entry name" value="DUF3180"/>
</dbReference>
<gene>
    <name evidence="2" type="ORF">EV190_101545</name>
</gene>
<proteinExistence type="predicted"/>
<evidence type="ECO:0000256" key="1">
    <source>
        <dbReference type="SAM" id="Phobius"/>
    </source>
</evidence>
<evidence type="ECO:0000313" key="2">
    <source>
        <dbReference type="EMBL" id="TDQ55220.1"/>
    </source>
</evidence>
<feature type="transmembrane region" description="Helical" evidence="1">
    <location>
        <begin position="88"/>
        <end position="117"/>
    </location>
</feature>
<name>A0A4V3D994_9ACTN</name>
<dbReference type="EMBL" id="SNYN01000001">
    <property type="protein sequence ID" value="TDQ55220.1"/>
    <property type="molecule type" value="Genomic_DNA"/>
</dbReference>
<keyword evidence="1" id="KW-0812">Transmembrane</keyword>
<evidence type="ECO:0000313" key="3">
    <source>
        <dbReference type="Proteomes" id="UP000295281"/>
    </source>
</evidence>
<accession>A0A4V3D994</accession>
<sequence length="166" mass="17723">MNLPSNEHDDREGRVRPTGWRMPLVIALVAGVVVFLVVRQAYTSLFLLPWTAIPTLSLLALGELITAVQTRRRIRRAPGTEPIEAISVARLVAFAKASVLFGAVALGGFGGFGLALLDLLHSPHARTDAFVAGGTALSGLFLIGAALFLEYACRVPEDDQDSRSDG</sequence>
<feature type="transmembrane region" description="Helical" evidence="1">
    <location>
        <begin position="20"/>
        <end position="42"/>
    </location>
</feature>
<feature type="transmembrane region" description="Helical" evidence="1">
    <location>
        <begin position="129"/>
        <end position="149"/>
    </location>
</feature>
<keyword evidence="1" id="KW-0472">Membrane</keyword>
<protein>
    <submittedName>
        <fullName evidence="2">Uncharacterized protein DUF3180</fullName>
    </submittedName>
</protein>
<keyword evidence="3" id="KW-1185">Reference proteome</keyword>
<organism evidence="2 3">
    <name type="scientific">Actinorugispora endophytica</name>
    <dbReference type="NCBI Taxonomy" id="1605990"/>
    <lineage>
        <taxon>Bacteria</taxon>
        <taxon>Bacillati</taxon>
        <taxon>Actinomycetota</taxon>
        <taxon>Actinomycetes</taxon>
        <taxon>Streptosporangiales</taxon>
        <taxon>Nocardiopsidaceae</taxon>
        <taxon>Actinorugispora</taxon>
    </lineage>
</organism>
<keyword evidence="1" id="KW-1133">Transmembrane helix</keyword>
<dbReference type="Pfam" id="PF11377">
    <property type="entry name" value="DUF3180"/>
    <property type="match status" value="1"/>
</dbReference>
<dbReference type="Proteomes" id="UP000295281">
    <property type="component" value="Unassembled WGS sequence"/>
</dbReference>
<feature type="transmembrane region" description="Helical" evidence="1">
    <location>
        <begin position="48"/>
        <end position="68"/>
    </location>
</feature>